<evidence type="ECO:0000256" key="4">
    <source>
        <dbReference type="ARBA" id="ARBA00022741"/>
    </source>
</evidence>
<evidence type="ECO:0000313" key="11">
    <source>
        <dbReference type="EMBL" id="PMD63580.1"/>
    </source>
</evidence>
<feature type="transmembrane region" description="Helical" evidence="8">
    <location>
        <begin position="346"/>
        <end position="367"/>
    </location>
</feature>
<dbReference type="GO" id="GO:0016887">
    <property type="term" value="F:ATP hydrolysis activity"/>
    <property type="evidence" value="ECO:0007669"/>
    <property type="project" value="InterPro"/>
</dbReference>
<dbReference type="FunFam" id="1.20.1560.10:FF:000066">
    <property type="entry name" value="ABC multidrug transporter (Eurofung)"/>
    <property type="match status" value="1"/>
</dbReference>
<dbReference type="SUPFAM" id="SSF52540">
    <property type="entry name" value="P-loop containing nucleoside triphosphate hydrolases"/>
    <property type="match status" value="2"/>
</dbReference>
<feature type="transmembrane region" description="Helical" evidence="8">
    <location>
        <begin position="310"/>
        <end position="334"/>
    </location>
</feature>
<keyword evidence="3 8" id="KW-0812">Transmembrane</keyword>
<feature type="transmembrane region" description="Helical" evidence="8">
    <location>
        <begin position="825"/>
        <end position="845"/>
    </location>
</feature>
<evidence type="ECO:0000256" key="5">
    <source>
        <dbReference type="ARBA" id="ARBA00022840"/>
    </source>
</evidence>
<feature type="domain" description="ABC transporter" evidence="9">
    <location>
        <begin position="1004"/>
        <end position="1235"/>
    </location>
</feature>
<dbReference type="EMBL" id="KZ613780">
    <property type="protein sequence ID" value="PMD63580.1"/>
    <property type="molecule type" value="Genomic_DNA"/>
</dbReference>
<dbReference type="InterPro" id="IPR044726">
    <property type="entry name" value="ABCC_6TM_D2"/>
</dbReference>
<keyword evidence="4" id="KW-0547">Nucleotide-binding</keyword>
<feature type="domain" description="ABC transporter" evidence="9">
    <location>
        <begin position="410"/>
        <end position="637"/>
    </location>
</feature>
<dbReference type="PROSITE" id="PS50929">
    <property type="entry name" value="ABC_TM1F"/>
    <property type="match status" value="1"/>
</dbReference>
<reference evidence="11 12" key="1">
    <citation type="submission" date="2016-04" db="EMBL/GenBank/DDBJ databases">
        <title>A degradative enzymes factory behind the ericoid mycorrhizal symbiosis.</title>
        <authorList>
            <consortium name="DOE Joint Genome Institute"/>
            <person name="Martino E."/>
            <person name="Morin E."/>
            <person name="Grelet G."/>
            <person name="Kuo A."/>
            <person name="Kohler A."/>
            <person name="Daghino S."/>
            <person name="Barry K."/>
            <person name="Choi C."/>
            <person name="Cichocki N."/>
            <person name="Clum A."/>
            <person name="Copeland A."/>
            <person name="Hainaut M."/>
            <person name="Haridas S."/>
            <person name="Labutti K."/>
            <person name="Lindquist E."/>
            <person name="Lipzen A."/>
            <person name="Khouja H.-R."/>
            <person name="Murat C."/>
            <person name="Ohm R."/>
            <person name="Olson A."/>
            <person name="Spatafora J."/>
            <person name="Veneault-Fourrey C."/>
            <person name="Henrissat B."/>
            <person name="Grigoriev I."/>
            <person name="Martin F."/>
            <person name="Perotto S."/>
        </authorList>
    </citation>
    <scope>NUCLEOTIDE SEQUENCE [LARGE SCALE GENOMIC DNA]</scope>
    <source>
        <strain evidence="11 12">E</strain>
    </source>
</reference>
<feature type="transmembrane region" description="Helical" evidence="8">
    <location>
        <begin position="722"/>
        <end position="751"/>
    </location>
</feature>
<feature type="transmembrane region" description="Helical" evidence="8">
    <location>
        <begin position="44"/>
        <end position="64"/>
    </location>
</feature>
<feature type="transmembrane region" description="Helical" evidence="8">
    <location>
        <begin position="128"/>
        <end position="147"/>
    </location>
</feature>
<dbReference type="Pfam" id="PF00664">
    <property type="entry name" value="ABC_membrane"/>
    <property type="match status" value="1"/>
</dbReference>
<dbReference type="STRING" id="1095630.A0A2J6TKN4"/>
<evidence type="ECO:0000256" key="7">
    <source>
        <dbReference type="ARBA" id="ARBA00023136"/>
    </source>
</evidence>
<keyword evidence="5" id="KW-0067">ATP-binding</keyword>
<protein>
    <submittedName>
        <fullName evidence="11">ABC transporter</fullName>
    </submittedName>
</protein>
<dbReference type="GO" id="GO:0005524">
    <property type="term" value="F:ATP binding"/>
    <property type="evidence" value="ECO:0007669"/>
    <property type="project" value="UniProtKB-KW"/>
</dbReference>
<dbReference type="InterPro" id="IPR050173">
    <property type="entry name" value="ABC_transporter_C-like"/>
</dbReference>
<feature type="transmembrane region" description="Helical" evidence="8">
    <location>
        <begin position="70"/>
        <end position="91"/>
    </location>
</feature>
<dbReference type="PANTHER" id="PTHR24223">
    <property type="entry name" value="ATP-BINDING CASSETTE SUB-FAMILY C"/>
    <property type="match status" value="1"/>
</dbReference>
<dbReference type="RefSeq" id="XP_024740484.1">
    <property type="nucleotide sequence ID" value="XM_024882681.1"/>
</dbReference>
<dbReference type="InterPro" id="IPR003593">
    <property type="entry name" value="AAA+_ATPase"/>
</dbReference>
<dbReference type="Gene3D" id="3.40.50.300">
    <property type="entry name" value="P-loop containing nucleotide triphosphate hydrolases"/>
    <property type="match status" value="3"/>
</dbReference>
<dbReference type="CDD" id="cd03250">
    <property type="entry name" value="ABCC_MRP_domain1"/>
    <property type="match status" value="1"/>
</dbReference>
<feature type="transmembrane region" description="Helical" evidence="8">
    <location>
        <begin position="909"/>
        <end position="931"/>
    </location>
</feature>
<organism evidence="11 12">
    <name type="scientific">Hyaloscypha bicolor E</name>
    <dbReference type="NCBI Taxonomy" id="1095630"/>
    <lineage>
        <taxon>Eukaryota</taxon>
        <taxon>Fungi</taxon>
        <taxon>Dikarya</taxon>
        <taxon>Ascomycota</taxon>
        <taxon>Pezizomycotina</taxon>
        <taxon>Leotiomycetes</taxon>
        <taxon>Helotiales</taxon>
        <taxon>Hyaloscyphaceae</taxon>
        <taxon>Hyaloscypha</taxon>
        <taxon>Hyaloscypha bicolor</taxon>
    </lineage>
</organism>
<keyword evidence="12" id="KW-1185">Reference proteome</keyword>
<dbReference type="InterPro" id="IPR003439">
    <property type="entry name" value="ABC_transporter-like_ATP-bd"/>
</dbReference>
<dbReference type="InterPro" id="IPR027417">
    <property type="entry name" value="P-loop_NTPase"/>
</dbReference>
<evidence type="ECO:0000256" key="1">
    <source>
        <dbReference type="ARBA" id="ARBA00004141"/>
    </source>
</evidence>
<dbReference type="SMART" id="SM00382">
    <property type="entry name" value="AAA"/>
    <property type="match status" value="2"/>
</dbReference>
<dbReference type="InterPro" id="IPR036640">
    <property type="entry name" value="ABC1_TM_sf"/>
</dbReference>
<evidence type="ECO:0000259" key="9">
    <source>
        <dbReference type="PROSITE" id="PS50893"/>
    </source>
</evidence>
<dbReference type="OrthoDB" id="4139357at2759"/>
<proteinExistence type="predicted"/>
<sequence>MYLKLQLLSTAVSALFLLLLPFRLSKLHTETVKVVPEYRRDIKIAIAFALLVVQSIVLITALLPTSQVDIDFLSVLTSFISYIGLCPLLFLEHTRSIKPSDLAVVYLLTSLACDAAELGTTAYQDVTFPAALGVIAKLCIKFLILVVESREKGGILRRQYGQWPPEQLAGVLSRTFFWWINSILAKGSRDILTGGSLPPIDHKLSSKLLRHRALKAWDQRATSKALYQHRLNRLKVMIRGAVVGLINCKSLGQQSGSYDDGRAVTLISTDAESVGNSAQMFHETWAQVIEVVLGTLMLAREVGWICPVPLVIIFSNALGIFSPIITFVLFVVLAHWDGVKLNTETAFTTTALLGLVTHPANMIMSIVPQAMGSLAAFDRIQQYLLQPPRCDQRLILKRVDNDAKRISPAICMADVAIQNTSSTPPILSDINLVIDRGSIVIFSGPVGSGKTTLARAIMGEIPTAGGTISVSSKRIGYCEQVPWLSSGTLKEAICGFSPEDQRWYDQVVRLCCLDDDLSALPNGDHTMIGSRGLNLSGRQRQRVALARAVYARCEIVLLDDSFSALDGKTESCIVNNLLSPGGLFRQMRTTVFLITNSATHFSLADWLVVLGDASIKYQGTWADLKEKPENILKVHVAETDNNSAEEKHPVNEAVQSKRLDVAEAVSDLSRATGDISLYGYYLQSAGLRNLLILLACTSSYSFFVTFPQYWLQKWTEALASQMMFYVGGYLILSLMAWTSTNGSMWSTYILIAPESGAELHRRLLSTIMGASLSYFSITDTGMILNRFSQDIQLVDRQLPPAILSISNQIFKLLVQAALLFSAQKLLSLTFPLCVAVVYFVQRIYLRTSRQLRLLDLESQSAVYSSFLESVEGITTIRAFGWEKAVEDANIKSLDISQQPSYILLCLQQWLGIVLDLVVAAIATGLITLAVLMSDTTTAGQIGMALNIVLVANTTLLGLVTSWTNLEISLGAISRLKNLEANTPTEDKPCESYTPVEAWPSSGVVEFDDVTVAYNPDAIALQNVNLKISAGQQSIVCGRTGRCFITVAQDPFVLAQASLRFNLDPTASLPDETIIAAPQRIRLWSHFNSGVSAPSTSKTRQILNSSVASLPQMSVGQEQMITLARAILQLQVLNGASSLAKAQLNRAKIMPILLLDEATSSLDPETEAAMRSIIDQEFTEKGHTIIAITHRLSGLTENVRAGQDMFVLLSKGKIERIDRVEDYSSPISKRLSIYGPSLLEEVVEEEEEEELDVNWRRRIST</sequence>
<dbReference type="AlphaFoldDB" id="A0A2J6TKN4"/>
<dbReference type="Gene3D" id="1.20.1560.10">
    <property type="entry name" value="ABC transporter type 1, transmembrane domain"/>
    <property type="match status" value="2"/>
</dbReference>
<feature type="domain" description="ABC transmembrane type-1" evidence="10">
    <location>
        <begin position="691"/>
        <end position="966"/>
    </location>
</feature>
<dbReference type="GO" id="GO:0140359">
    <property type="term" value="F:ABC-type transporter activity"/>
    <property type="evidence" value="ECO:0007669"/>
    <property type="project" value="InterPro"/>
</dbReference>
<dbReference type="GeneID" id="36590758"/>
<evidence type="ECO:0000256" key="6">
    <source>
        <dbReference type="ARBA" id="ARBA00022989"/>
    </source>
</evidence>
<dbReference type="InterPro" id="IPR011527">
    <property type="entry name" value="ABC1_TM_dom"/>
</dbReference>
<feature type="transmembrane region" description="Helical" evidence="8">
    <location>
        <begin position="6"/>
        <end position="24"/>
    </location>
</feature>
<evidence type="ECO:0000256" key="3">
    <source>
        <dbReference type="ARBA" id="ARBA00022692"/>
    </source>
</evidence>
<dbReference type="PROSITE" id="PS50893">
    <property type="entry name" value="ABC_TRANSPORTER_2"/>
    <property type="match status" value="2"/>
</dbReference>
<dbReference type="PANTHER" id="PTHR24223:SF345">
    <property type="entry name" value="ABC MULTIDRUG TRANSPORTER (EUROFUNG)"/>
    <property type="match status" value="1"/>
</dbReference>
<dbReference type="Proteomes" id="UP000235371">
    <property type="component" value="Unassembled WGS sequence"/>
</dbReference>
<dbReference type="InParanoid" id="A0A2J6TKN4"/>
<gene>
    <name evidence="11" type="ORF">K444DRAFT_626657</name>
</gene>
<evidence type="ECO:0000313" key="12">
    <source>
        <dbReference type="Proteomes" id="UP000235371"/>
    </source>
</evidence>
<keyword evidence="2" id="KW-0813">Transport</keyword>
<dbReference type="Pfam" id="PF00005">
    <property type="entry name" value="ABC_tran"/>
    <property type="match status" value="1"/>
</dbReference>
<keyword evidence="7 8" id="KW-0472">Membrane</keyword>
<evidence type="ECO:0000256" key="8">
    <source>
        <dbReference type="SAM" id="Phobius"/>
    </source>
</evidence>
<feature type="transmembrane region" description="Helical" evidence="8">
    <location>
        <begin position="690"/>
        <end position="710"/>
    </location>
</feature>
<feature type="transmembrane region" description="Helical" evidence="8">
    <location>
        <begin position="943"/>
        <end position="965"/>
    </location>
</feature>
<comment type="subcellular location">
    <subcellularLocation>
        <location evidence="1">Membrane</location>
        <topology evidence="1">Multi-pass membrane protein</topology>
    </subcellularLocation>
</comment>
<dbReference type="SUPFAM" id="SSF90123">
    <property type="entry name" value="ABC transporter transmembrane region"/>
    <property type="match status" value="1"/>
</dbReference>
<keyword evidence="6 8" id="KW-1133">Transmembrane helix</keyword>
<accession>A0A2J6TKN4</accession>
<dbReference type="GO" id="GO:0016020">
    <property type="term" value="C:membrane"/>
    <property type="evidence" value="ECO:0007669"/>
    <property type="project" value="UniProtKB-SubCell"/>
</dbReference>
<evidence type="ECO:0000256" key="2">
    <source>
        <dbReference type="ARBA" id="ARBA00022448"/>
    </source>
</evidence>
<dbReference type="CDD" id="cd18580">
    <property type="entry name" value="ABC_6TM_ABCC_D2"/>
    <property type="match status" value="1"/>
</dbReference>
<name>A0A2J6TKN4_9HELO</name>
<evidence type="ECO:0000259" key="10">
    <source>
        <dbReference type="PROSITE" id="PS50929"/>
    </source>
</evidence>